<keyword evidence="4" id="KW-0548">Nucleotidyltransferase</keyword>
<evidence type="ECO:0000256" key="3">
    <source>
        <dbReference type="ARBA" id="ARBA00022679"/>
    </source>
</evidence>
<dbReference type="PANTHER" id="PTHR43584:SF3">
    <property type="entry name" value="BIFUNCTIONAL PROTEIN GLMU"/>
    <property type="match status" value="1"/>
</dbReference>
<accession>A0A1F4V1P9</accession>
<comment type="similarity">
    <text evidence="1">In the C-terminal section; belongs to the transferase hexapeptide repeat family.</text>
</comment>
<comment type="function">
    <text evidence="8">Catalyzes the last two sequential reactions in the de novo biosynthetic pathway for UDP-N-acetylglucosamine (UDP-GlcNAc). The C-terminal domain catalyzes the transfer of acetyl group from acetyl coenzyme A to glucosamine-1-phosphate (GlcN-1-P) to produce N-acetylglucosamine-1-phosphate (GlcNAc-1-P), which is converted into UDP-GlcNAc by the transfer of uridine 5-monophosphate (from uridine 5-triphosphate), a reaction catalyzed by the N-terminal domain.</text>
</comment>
<keyword evidence="3" id="KW-0808">Transferase</keyword>
<evidence type="ECO:0000313" key="11">
    <source>
        <dbReference type="Proteomes" id="UP000177371"/>
    </source>
</evidence>
<comment type="catalytic activity">
    <reaction evidence="7">
        <text>N-acetyl-alpha-D-glucosamine 1-phosphate + UTP + H(+) = UDP-N-acetyl-alpha-D-glucosamine + diphosphate</text>
        <dbReference type="Rhea" id="RHEA:13509"/>
        <dbReference type="ChEBI" id="CHEBI:15378"/>
        <dbReference type="ChEBI" id="CHEBI:33019"/>
        <dbReference type="ChEBI" id="CHEBI:46398"/>
        <dbReference type="ChEBI" id="CHEBI:57705"/>
        <dbReference type="ChEBI" id="CHEBI:57776"/>
        <dbReference type="EC" id="2.7.7.23"/>
    </reaction>
</comment>
<dbReference type="PANTHER" id="PTHR43584">
    <property type="entry name" value="NUCLEOTIDYL TRANSFERASE"/>
    <property type="match status" value="1"/>
</dbReference>
<proteinExistence type="inferred from homology"/>
<dbReference type="GO" id="GO:0019134">
    <property type="term" value="F:glucosamine-1-phosphate N-acetyltransferase activity"/>
    <property type="evidence" value="ECO:0007669"/>
    <property type="project" value="UniProtKB-EC"/>
</dbReference>
<sequence>MTKIKALILAAGKGTRLENNEFPKALLPLNGISMLKRVVNNVLESGIDNEPTIVVGHRAEEIISAMGSGCKYILQEKLEGTGSAVLSAKRHLQNSAENILVIYADNPLISSETIRRLAVSHINSGGVFTMAVIKTDDFEDWKKSLYDYGRIIRDPNGNMIKSVELKDTTEEQKNIKEVNPSLYCYQASWLWENLDKLKNGNKQKEYYLTDLIELAIKQGKRINTVEIESSEGLGINTFEQLEIASKLLMVNNFKTSPLQI</sequence>
<comment type="similarity">
    <text evidence="2">In the N-terminal section; belongs to the N-acetylglucosamine-1-phosphate uridyltransferase family.</text>
</comment>
<dbReference type="InterPro" id="IPR029044">
    <property type="entry name" value="Nucleotide-diphossugar_trans"/>
</dbReference>
<dbReference type="Gene3D" id="3.90.550.10">
    <property type="entry name" value="Spore Coat Polysaccharide Biosynthesis Protein SpsA, Chain A"/>
    <property type="match status" value="1"/>
</dbReference>
<dbReference type="AlphaFoldDB" id="A0A1F4V1P9"/>
<comment type="catalytic activity">
    <reaction evidence="6">
        <text>alpha-D-glucosamine 1-phosphate + acetyl-CoA = N-acetyl-alpha-D-glucosamine 1-phosphate + CoA + H(+)</text>
        <dbReference type="Rhea" id="RHEA:13725"/>
        <dbReference type="ChEBI" id="CHEBI:15378"/>
        <dbReference type="ChEBI" id="CHEBI:57287"/>
        <dbReference type="ChEBI" id="CHEBI:57288"/>
        <dbReference type="ChEBI" id="CHEBI:57776"/>
        <dbReference type="ChEBI" id="CHEBI:58516"/>
        <dbReference type="EC" id="2.3.1.157"/>
    </reaction>
</comment>
<dbReference type="Proteomes" id="UP000177371">
    <property type="component" value="Unassembled WGS sequence"/>
</dbReference>
<dbReference type="GO" id="GO:0003977">
    <property type="term" value="F:UDP-N-acetylglucosamine diphosphorylase activity"/>
    <property type="evidence" value="ECO:0007669"/>
    <property type="project" value="UniProtKB-EC"/>
</dbReference>
<evidence type="ECO:0000256" key="6">
    <source>
        <dbReference type="ARBA" id="ARBA00048247"/>
    </source>
</evidence>
<dbReference type="EMBL" id="MEUT01000029">
    <property type="protein sequence ID" value="OGC51107.1"/>
    <property type="molecule type" value="Genomic_DNA"/>
</dbReference>
<name>A0A1F4V1P9_UNCKA</name>
<keyword evidence="5" id="KW-0012">Acyltransferase</keyword>
<dbReference type="InterPro" id="IPR025877">
    <property type="entry name" value="MobA-like_NTP_Trfase"/>
</dbReference>
<dbReference type="STRING" id="1802610.A2W32_00475"/>
<protein>
    <recommendedName>
        <fullName evidence="9">MobA-like NTP transferase domain-containing protein</fullName>
    </recommendedName>
</protein>
<dbReference type="InterPro" id="IPR050065">
    <property type="entry name" value="GlmU-like"/>
</dbReference>
<gene>
    <name evidence="10" type="ORF">A2W32_00475</name>
</gene>
<reference evidence="10 11" key="1">
    <citation type="journal article" date="2016" name="Nat. Commun.">
        <title>Thousands of microbial genomes shed light on interconnected biogeochemical processes in an aquifer system.</title>
        <authorList>
            <person name="Anantharaman K."/>
            <person name="Brown C.T."/>
            <person name="Hug L.A."/>
            <person name="Sharon I."/>
            <person name="Castelle C.J."/>
            <person name="Probst A.J."/>
            <person name="Thomas B.C."/>
            <person name="Singh A."/>
            <person name="Wilkins M.J."/>
            <person name="Karaoz U."/>
            <person name="Brodie E.L."/>
            <person name="Williams K.H."/>
            <person name="Hubbard S.S."/>
            <person name="Banfield J.F."/>
        </authorList>
    </citation>
    <scope>NUCLEOTIDE SEQUENCE [LARGE SCALE GENOMIC DNA]</scope>
</reference>
<evidence type="ECO:0000259" key="9">
    <source>
        <dbReference type="Pfam" id="PF12804"/>
    </source>
</evidence>
<evidence type="ECO:0000256" key="8">
    <source>
        <dbReference type="ARBA" id="ARBA00049628"/>
    </source>
</evidence>
<evidence type="ECO:0000256" key="1">
    <source>
        <dbReference type="ARBA" id="ARBA00007707"/>
    </source>
</evidence>
<dbReference type="SUPFAM" id="SSF53448">
    <property type="entry name" value="Nucleotide-diphospho-sugar transferases"/>
    <property type="match status" value="1"/>
</dbReference>
<evidence type="ECO:0000256" key="5">
    <source>
        <dbReference type="ARBA" id="ARBA00023315"/>
    </source>
</evidence>
<comment type="caution">
    <text evidence="10">The sequence shown here is derived from an EMBL/GenBank/DDBJ whole genome shotgun (WGS) entry which is preliminary data.</text>
</comment>
<evidence type="ECO:0000256" key="4">
    <source>
        <dbReference type="ARBA" id="ARBA00022695"/>
    </source>
</evidence>
<evidence type="ECO:0000256" key="2">
    <source>
        <dbReference type="ARBA" id="ARBA00007947"/>
    </source>
</evidence>
<feature type="domain" description="MobA-like NTP transferase" evidence="9">
    <location>
        <begin position="6"/>
        <end position="133"/>
    </location>
</feature>
<dbReference type="Pfam" id="PF12804">
    <property type="entry name" value="NTP_transf_3"/>
    <property type="match status" value="1"/>
</dbReference>
<evidence type="ECO:0000256" key="7">
    <source>
        <dbReference type="ARBA" id="ARBA00048493"/>
    </source>
</evidence>
<evidence type="ECO:0000313" key="10">
    <source>
        <dbReference type="EMBL" id="OGC51107.1"/>
    </source>
</evidence>
<organism evidence="10 11">
    <name type="scientific">candidate division WWE3 bacterium RBG_16_37_10</name>
    <dbReference type="NCBI Taxonomy" id="1802610"/>
    <lineage>
        <taxon>Bacteria</taxon>
        <taxon>Katanobacteria</taxon>
    </lineage>
</organism>